<protein>
    <submittedName>
        <fullName evidence="1">Uncharacterized protein</fullName>
    </submittedName>
</protein>
<dbReference type="Proteomes" id="UP000663828">
    <property type="component" value="Unassembled WGS sequence"/>
</dbReference>
<dbReference type="AlphaFoldDB" id="A0A813Q683"/>
<dbReference type="OrthoDB" id="10060381at2759"/>
<reference evidence="1" key="1">
    <citation type="submission" date="2021-02" db="EMBL/GenBank/DDBJ databases">
        <authorList>
            <person name="Nowell W R."/>
        </authorList>
    </citation>
    <scope>NUCLEOTIDE SEQUENCE</scope>
</reference>
<evidence type="ECO:0000313" key="2">
    <source>
        <dbReference type="EMBL" id="CAF1500509.1"/>
    </source>
</evidence>
<name>A0A813Q683_ADIRI</name>
<dbReference type="EMBL" id="CAJNOJ010000633">
    <property type="protein sequence ID" value="CAF1500509.1"/>
    <property type="molecule type" value="Genomic_DNA"/>
</dbReference>
<evidence type="ECO:0000313" key="1">
    <source>
        <dbReference type="EMBL" id="CAF0762556.1"/>
    </source>
</evidence>
<keyword evidence="3" id="KW-1185">Reference proteome</keyword>
<dbReference type="EMBL" id="CAJNOR010000030">
    <property type="protein sequence ID" value="CAF0762556.1"/>
    <property type="molecule type" value="Genomic_DNA"/>
</dbReference>
<evidence type="ECO:0000313" key="3">
    <source>
        <dbReference type="Proteomes" id="UP000663828"/>
    </source>
</evidence>
<proteinExistence type="predicted"/>
<sequence length="179" mass="19783">MKLEVAAGTGIAESALNEPIGPHGIFDSAHLNLYVTDCNNNRVSLFEFGHSGGIVIAGKESNSSNYYYEAIRLTVFENDYYGSTGRGNVGTFGDVYIDKFEPINPFKNLLEQNYRSCDAHINSNIVSYLESGVTYVLVVTTFLPNLTGNFSILVTGPNNVTLYRFNKCIYHSSSHLIFV</sequence>
<dbReference type="SUPFAM" id="SSF49758">
    <property type="entry name" value="Calpain large subunit, middle domain (domain III)"/>
    <property type="match status" value="1"/>
</dbReference>
<accession>A0A813Q683</accession>
<organism evidence="1 3">
    <name type="scientific">Adineta ricciae</name>
    <name type="common">Rotifer</name>
    <dbReference type="NCBI Taxonomy" id="249248"/>
    <lineage>
        <taxon>Eukaryota</taxon>
        <taxon>Metazoa</taxon>
        <taxon>Spiralia</taxon>
        <taxon>Gnathifera</taxon>
        <taxon>Rotifera</taxon>
        <taxon>Eurotatoria</taxon>
        <taxon>Bdelloidea</taxon>
        <taxon>Adinetida</taxon>
        <taxon>Adinetidae</taxon>
        <taxon>Adineta</taxon>
    </lineage>
</organism>
<comment type="caution">
    <text evidence="1">The sequence shown here is derived from an EMBL/GenBank/DDBJ whole genome shotgun (WGS) entry which is preliminary data.</text>
</comment>
<dbReference type="Proteomes" id="UP000663852">
    <property type="component" value="Unassembled WGS sequence"/>
</dbReference>
<gene>
    <name evidence="2" type="ORF">EDS130_LOCUS42600</name>
    <name evidence="1" type="ORF">XAT740_LOCUS1015</name>
</gene>
<dbReference type="InterPro" id="IPR036213">
    <property type="entry name" value="Calpain_III_sf"/>
</dbReference>